<feature type="transmembrane region" description="Helical" evidence="1">
    <location>
        <begin position="361"/>
        <end position="383"/>
    </location>
</feature>
<feature type="transmembrane region" description="Helical" evidence="1">
    <location>
        <begin position="235"/>
        <end position="261"/>
    </location>
</feature>
<feature type="transmembrane region" description="Helical" evidence="1">
    <location>
        <begin position="301"/>
        <end position="321"/>
    </location>
</feature>
<dbReference type="SUPFAM" id="SSF103473">
    <property type="entry name" value="MFS general substrate transporter"/>
    <property type="match status" value="1"/>
</dbReference>
<keyword evidence="1" id="KW-1133">Transmembrane helix</keyword>
<keyword evidence="1" id="KW-0472">Membrane</keyword>
<evidence type="ECO:0000259" key="2">
    <source>
        <dbReference type="PROSITE" id="PS50850"/>
    </source>
</evidence>
<dbReference type="EMBL" id="FTNO01000007">
    <property type="protein sequence ID" value="SIR91865.1"/>
    <property type="molecule type" value="Genomic_DNA"/>
</dbReference>
<reference evidence="4" key="1">
    <citation type="submission" date="2017-01" db="EMBL/GenBank/DDBJ databases">
        <authorList>
            <person name="Varghese N."/>
            <person name="Submissions S."/>
        </authorList>
    </citation>
    <scope>NUCLEOTIDE SEQUENCE [LARGE SCALE GENOMIC DNA]</scope>
    <source>
        <strain evidence="4">CGMCC 1.7737</strain>
    </source>
</reference>
<dbReference type="Proteomes" id="UP000186914">
    <property type="component" value="Unassembled WGS sequence"/>
</dbReference>
<organism evidence="3 4">
    <name type="scientific">Haladaptatus litoreus</name>
    <dbReference type="NCBI Taxonomy" id="553468"/>
    <lineage>
        <taxon>Archaea</taxon>
        <taxon>Methanobacteriati</taxon>
        <taxon>Methanobacteriota</taxon>
        <taxon>Stenosarchaea group</taxon>
        <taxon>Halobacteria</taxon>
        <taxon>Halobacteriales</taxon>
        <taxon>Haladaptataceae</taxon>
        <taxon>Haladaptatus</taxon>
    </lineage>
</organism>
<accession>A0A1N7EVA2</accession>
<name>A0A1N7EVA2_9EURY</name>
<gene>
    <name evidence="3" type="ORF">SAMN05421858_4519</name>
</gene>
<feature type="domain" description="Major facilitator superfamily (MFS) profile" evidence="2">
    <location>
        <begin position="1"/>
        <end position="418"/>
    </location>
</feature>
<dbReference type="PROSITE" id="PS50850">
    <property type="entry name" value="MFS"/>
    <property type="match status" value="1"/>
</dbReference>
<dbReference type="InterPro" id="IPR036259">
    <property type="entry name" value="MFS_trans_sf"/>
</dbReference>
<evidence type="ECO:0000313" key="3">
    <source>
        <dbReference type="EMBL" id="SIR91865.1"/>
    </source>
</evidence>
<dbReference type="Gene3D" id="1.20.1250.20">
    <property type="entry name" value="MFS general substrate transporter like domains"/>
    <property type="match status" value="2"/>
</dbReference>
<dbReference type="GO" id="GO:0022857">
    <property type="term" value="F:transmembrane transporter activity"/>
    <property type="evidence" value="ECO:0007669"/>
    <property type="project" value="InterPro"/>
</dbReference>
<dbReference type="Pfam" id="PF07690">
    <property type="entry name" value="MFS_1"/>
    <property type="match status" value="1"/>
</dbReference>
<feature type="transmembrane region" description="Helical" evidence="1">
    <location>
        <begin position="327"/>
        <end position="349"/>
    </location>
</feature>
<feature type="transmembrane region" description="Helical" evidence="1">
    <location>
        <begin position="106"/>
        <end position="139"/>
    </location>
</feature>
<proteinExistence type="predicted"/>
<evidence type="ECO:0000256" key="1">
    <source>
        <dbReference type="SAM" id="Phobius"/>
    </source>
</evidence>
<dbReference type="PANTHER" id="PTHR23527:SF1">
    <property type="entry name" value="BLL3282 PROTEIN"/>
    <property type="match status" value="1"/>
</dbReference>
<dbReference type="InterPro" id="IPR052952">
    <property type="entry name" value="MFS-Transporter"/>
</dbReference>
<dbReference type="AlphaFoldDB" id="A0A1N7EVA2"/>
<feature type="transmembrane region" description="Helical" evidence="1">
    <location>
        <begin position="267"/>
        <end position="289"/>
    </location>
</feature>
<dbReference type="InterPro" id="IPR020846">
    <property type="entry name" value="MFS_dom"/>
</dbReference>
<keyword evidence="1" id="KW-0812">Transmembrane</keyword>
<dbReference type="PANTHER" id="PTHR23527">
    <property type="entry name" value="BLL3282 PROTEIN"/>
    <property type="match status" value="1"/>
</dbReference>
<feature type="transmembrane region" description="Helical" evidence="1">
    <location>
        <begin position="168"/>
        <end position="188"/>
    </location>
</feature>
<protein>
    <submittedName>
        <fullName evidence="3">Predicted arabinose efflux permease, MFS family</fullName>
    </submittedName>
</protein>
<evidence type="ECO:0000313" key="4">
    <source>
        <dbReference type="Proteomes" id="UP000186914"/>
    </source>
</evidence>
<feature type="transmembrane region" description="Helical" evidence="1">
    <location>
        <begin position="395"/>
        <end position="414"/>
    </location>
</feature>
<sequence length="418" mass="41926">MISRQKNGTTLAAVVKLTAPPRVVFDEESTFVSESWRSVATVTGWQTAASLCYYSIFAATGVVRDAFSLSASSVGFFLTAALFGYTLALFPSGAAVDGYGEKRVMVVGLGGLAAATVGVSIATSYAWLLVAGVVLGAAYSSAMPASNRGIIASAPDGRQNLAMGLKQVGVTAGSAVASLVVTSVAAVAAWQLGFWVIAVLAGGYALGFATVYGGSSGDGRMSRPDFSNLRSNGPYLLLVAAGFFLGASIFAMLGYIVLYVVDGLGKTTAIGGIVLALTQVMGSAARIGAGTAADRLGGARGSATVALVQIAGGVVLFAALASGISSFPLALVVFAGLGLSIYGSTGVFYSCLSTLVDDDDIGAATAGGQTAINVGGLVAPPVFGILVERSGYGTGWELLAGLTCIAAILLLVVVRRSA</sequence>
<feature type="transmembrane region" description="Helical" evidence="1">
    <location>
        <begin position="194"/>
        <end position="214"/>
    </location>
</feature>
<feature type="transmembrane region" description="Helical" evidence="1">
    <location>
        <begin position="74"/>
        <end position="94"/>
    </location>
</feature>
<dbReference type="InterPro" id="IPR011701">
    <property type="entry name" value="MFS"/>
</dbReference>
<keyword evidence="4" id="KW-1185">Reference proteome</keyword>